<name>A0ABP4MKW8_9ACTN</name>
<evidence type="ECO:0000256" key="2">
    <source>
        <dbReference type="ARBA" id="ARBA00022963"/>
    </source>
</evidence>
<keyword evidence="1" id="KW-0378">Hydrolase</keyword>
<dbReference type="Pfam" id="PF03403">
    <property type="entry name" value="PAF-AH_p_II"/>
    <property type="match status" value="1"/>
</dbReference>
<evidence type="ECO:0000256" key="3">
    <source>
        <dbReference type="ARBA" id="ARBA00023098"/>
    </source>
</evidence>
<organism evidence="4 5">
    <name type="scientific">Kribbella lupini</name>
    <dbReference type="NCBI Taxonomy" id="291602"/>
    <lineage>
        <taxon>Bacteria</taxon>
        <taxon>Bacillati</taxon>
        <taxon>Actinomycetota</taxon>
        <taxon>Actinomycetes</taxon>
        <taxon>Propionibacteriales</taxon>
        <taxon>Kribbellaceae</taxon>
        <taxon>Kribbella</taxon>
    </lineage>
</organism>
<proteinExistence type="predicted"/>
<dbReference type="PANTHER" id="PTHR10272:SF0">
    <property type="entry name" value="PLATELET-ACTIVATING FACTOR ACETYLHYDROLASE"/>
    <property type="match status" value="1"/>
</dbReference>
<accession>A0ABP4MKW8</accession>
<keyword evidence="2" id="KW-0442">Lipid degradation</keyword>
<evidence type="ECO:0000256" key="1">
    <source>
        <dbReference type="ARBA" id="ARBA00022801"/>
    </source>
</evidence>
<dbReference type="Gene3D" id="3.40.50.1820">
    <property type="entry name" value="alpha/beta hydrolase"/>
    <property type="match status" value="1"/>
</dbReference>
<reference evidence="5" key="1">
    <citation type="journal article" date="2019" name="Int. J. Syst. Evol. Microbiol.">
        <title>The Global Catalogue of Microorganisms (GCM) 10K type strain sequencing project: providing services to taxonomists for standard genome sequencing and annotation.</title>
        <authorList>
            <consortium name="The Broad Institute Genomics Platform"/>
            <consortium name="The Broad Institute Genome Sequencing Center for Infectious Disease"/>
            <person name="Wu L."/>
            <person name="Ma J."/>
        </authorList>
    </citation>
    <scope>NUCLEOTIDE SEQUENCE [LARGE SCALE GENOMIC DNA]</scope>
    <source>
        <strain evidence="5">JCM 14303</strain>
    </source>
</reference>
<comment type="caution">
    <text evidence="4">The sequence shown here is derived from an EMBL/GenBank/DDBJ whole genome shotgun (WGS) entry which is preliminary data.</text>
</comment>
<evidence type="ECO:0000313" key="5">
    <source>
        <dbReference type="Proteomes" id="UP001500363"/>
    </source>
</evidence>
<dbReference type="PANTHER" id="PTHR10272">
    <property type="entry name" value="PLATELET-ACTIVATING FACTOR ACETYLHYDROLASE"/>
    <property type="match status" value="1"/>
</dbReference>
<protein>
    <submittedName>
        <fullName evidence="4">Lipase</fullName>
    </submittedName>
</protein>
<keyword evidence="3" id="KW-0443">Lipid metabolism</keyword>
<dbReference type="InterPro" id="IPR029058">
    <property type="entry name" value="AB_hydrolase_fold"/>
</dbReference>
<keyword evidence="5" id="KW-1185">Reference proteome</keyword>
<dbReference type="SUPFAM" id="SSF53474">
    <property type="entry name" value="alpha/beta-Hydrolases"/>
    <property type="match status" value="1"/>
</dbReference>
<evidence type="ECO:0000313" key="4">
    <source>
        <dbReference type="EMBL" id="GAA1544615.1"/>
    </source>
</evidence>
<dbReference type="EMBL" id="BAAANC010000003">
    <property type="protein sequence ID" value="GAA1544615.1"/>
    <property type="molecule type" value="Genomic_DNA"/>
</dbReference>
<sequence>MEVRPTAVTTTVAAATVGLMRRRTFLAAVASVPAVGALPAAALTAPLTLRLPSPTGPHRIGTTTLHLVDATRRDPWSNASTRELMVTIYYPASTTHGCRRAPQLSPAAAAVFGQLDAGILHPELPSTGVSWAATRTHSYADAPALPVRRPVLLYSPGGADPRTIGTSLAEDLTSHGHVVVTIDHPGETSEVDFPGRPPRIIEITPDVQTDPVLNRTMMTTRFADVHFVLDQLERMASGHNPDASGRALPRNLHRALDLRRVGTYGHSAGGATAAQSMHEDNRILAAANLEGYLDLADGALYPIAQQGTRKPLLLAGTDGYTNPRLDRTWSAVQSHGGPVRRTQLQQANHWTFTDYAAFAPQLVAAGLMTPAERTHLVGDNPRAVPVVRALLRDFFDRALQ</sequence>
<gene>
    <name evidence="4" type="ORF">GCM10009741_55030</name>
</gene>
<dbReference type="Proteomes" id="UP001500363">
    <property type="component" value="Unassembled WGS sequence"/>
</dbReference>